<accession>A0ABV8UP24</accession>
<protein>
    <submittedName>
        <fullName evidence="2">Uncharacterized protein</fullName>
    </submittedName>
</protein>
<keyword evidence="3" id="KW-1185">Reference proteome</keyword>
<reference evidence="3" key="1">
    <citation type="journal article" date="2019" name="Int. J. Syst. Evol. Microbiol.">
        <title>The Global Catalogue of Microorganisms (GCM) 10K type strain sequencing project: providing services to taxonomists for standard genome sequencing and annotation.</title>
        <authorList>
            <consortium name="The Broad Institute Genomics Platform"/>
            <consortium name="The Broad Institute Genome Sequencing Center for Infectious Disease"/>
            <person name="Wu L."/>
            <person name="Ma J."/>
        </authorList>
    </citation>
    <scope>NUCLEOTIDE SEQUENCE [LARGE SCALE GENOMIC DNA]</scope>
    <source>
        <strain evidence="3">CECT 8472</strain>
    </source>
</reference>
<sequence length="84" mass="9278">MTRLPIIQHNQRRRLSTLSVTTALAGALLLSPTALAQEDGSAPKWSGWLEMGGKIGTERSLGQFDIYAPAWQDERSLALINLRM</sequence>
<evidence type="ECO:0000313" key="3">
    <source>
        <dbReference type="Proteomes" id="UP001595799"/>
    </source>
</evidence>
<organism evidence="2 3">
    <name type="scientific">Fodinicurvata halophila</name>
    <dbReference type="NCBI Taxonomy" id="1419723"/>
    <lineage>
        <taxon>Bacteria</taxon>
        <taxon>Pseudomonadati</taxon>
        <taxon>Pseudomonadota</taxon>
        <taxon>Alphaproteobacteria</taxon>
        <taxon>Rhodospirillales</taxon>
        <taxon>Rhodovibrionaceae</taxon>
        <taxon>Fodinicurvata</taxon>
    </lineage>
</organism>
<evidence type="ECO:0000313" key="2">
    <source>
        <dbReference type="EMBL" id="MFC4352309.1"/>
    </source>
</evidence>
<feature type="signal peptide" evidence="1">
    <location>
        <begin position="1"/>
        <end position="36"/>
    </location>
</feature>
<feature type="non-terminal residue" evidence="2">
    <location>
        <position position="84"/>
    </location>
</feature>
<keyword evidence="1" id="KW-0732">Signal</keyword>
<proteinExistence type="predicted"/>
<feature type="chain" id="PRO_5045259283" evidence="1">
    <location>
        <begin position="37"/>
        <end position="84"/>
    </location>
</feature>
<dbReference type="Proteomes" id="UP001595799">
    <property type="component" value="Unassembled WGS sequence"/>
</dbReference>
<dbReference type="EMBL" id="JBHSCW010000006">
    <property type="protein sequence ID" value="MFC4352309.1"/>
    <property type="molecule type" value="Genomic_DNA"/>
</dbReference>
<gene>
    <name evidence="2" type="ORF">ACFOW6_12240</name>
</gene>
<name>A0ABV8UP24_9PROT</name>
<comment type="caution">
    <text evidence="2">The sequence shown here is derived from an EMBL/GenBank/DDBJ whole genome shotgun (WGS) entry which is preliminary data.</text>
</comment>
<evidence type="ECO:0000256" key="1">
    <source>
        <dbReference type="SAM" id="SignalP"/>
    </source>
</evidence>